<evidence type="ECO:0000313" key="2">
    <source>
        <dbReference type="Proteomes" id="UP000050761"/>
    </source>
</evidence>
<organism evidence="2 3">
    <name type="scientific">Heligmosomoides polygyrus</name>
    <name type="common">Parasitic roundworm</name>
    <dbReference type="NCBI Taxonomy" id="6339"/>
    <lineage>
        <taxon>Eukaryota</taxon>
        <taxon>Metazoa</taxon>
        <taxon>Ecdysozoa</taxon>
        <taxon>Nematoda</taxon>
        <taxon>Chromadorea</taxon>
        <taxon>Rhabditida</taxon>
        <taxon>Rhabditina</taxon>
        <taxon>Rhabditomorpha</taxon>
        <taxon>Strongyloidea</taxon>
        <taxon>Heligmosomidae</taxon>
        <taxon>Heligmosomoides</taxon>
    </lineage>
</organism>
<dbReference type="Proteomes" id="UP000050761">
    <property type="component" value="Unassembled WGS sequence"/>
</dbReference>
<proteinExistence type="predicted"/>
<reference evidence="1 2" key="1">
    <citation type="submission" date="2018-11" db="EMBL/GenBank/DDBJ databases">
        <authorList>
            <consortium name="Pathogen Informatics"/>
        </authorList>
    </citation>
    <scope>NUCLEOTIDE SEQUENCE [LARGE SCALE GENOMIC DNA]</scope>
</reference>
<dbReference type="AlphaFoldDB" id="A0A183FEX8"/>
<evidence type="ECO:0000313" key="3">
    <source>
        <dbReference type="WBParaSite" id="HPBE_0000498701-mRNA-1"/>
    </source>
</evidence>
<keyword evidence="2" id="KW-1185">Reference proteome</keyword>
<accession>A0A183FEX8</accession>
<protein>
    <submittedName>
        <fullName evidence="1 3">Uncharacterized protein</fullName>
    </submittedName>
</protein>
<accession>A0A3P7WPZ9</accession>
<evidence type="ECO:0000313" key="1">
    <source>
        <dbReference type="EMBL" id="VDO63050.1"/>
    </source>
</evidence>
<gene>
    <name evidence="1" type="ORF">HPBE_LOCUS4988</name>
</gene>
<dbReference type="WBParaSite" id="HPBE_0000498701-mRNA-1">
    <property type="protein sequence ID" value="HPBE_0000498701-mRNA-1"/>
    <property type="gene ID" value="HPBE_0000498701"/>
</dbReference>
<dbReference type="OrthoDB" id="444255at2759"/>
<name>A0A183FEX8_HELPZ</name>
<sequence length="163" mass="18396">MTITPPFPAILIDEELLESLRKNSCYVAERRVRYCGQGLPHFLRQLYKNHSKVGQLLIHCVFSVQFGAVFRFAVNASGNLSIPRDPKMFSEYWRRSKFVNCLGLSVKRSSNSHYLPVRKTIQEMSSLIRYLTSYGVFAFLDGGSLLGMCSSASIVFFSNALGP</sequence>
<dbReference type="EMBL" id="UZAH01025394">
    <property type="protein sequence ID" value="VDO63050.1"/>
    <property type="molecule type" value="Genomic_DNA"/>
</dbReference>
<reference evidence="3" key="2">
    <citation type="submission" date="2019-09" db="UniProtKB">
        <authorList>
            <consortium name="WormBaseParasite"/>
        </authorList>
    </citation>
    <scope>IDENTIFICATION</scope>
</reference>